<comment type="caution">
    <text evidence="2">The sequence shown here is derived from an EMBL/GenBank/DDBJ whole genome shotgun (WGS) entry which is preliminary data.</text>
</comment>
<evidence type="ECO:0000313" key="3">
    <source>
        <dbReference type="Proteomes" id="UP000745663"/>
    </source>
</evidence>
<feature type="signal peptide" evidence="1">
    <location>
        <begin position="1"/>
        <end position="19"/>
    </location>
</feature>
<evidence type="ECO:0000313" key="2">
    <source>
        <dbReference type="EMBL" id="MBM5458539.1"/>
    </source>
</evidence>
<gene>
    <name evidence="2" type="ORF">H8F21_13300</name>
</gene>
<organism evidence="2 3">
    <name type="scientific">Pseudomonas arcuscaelestis</name>
    <dbReference type="NCBI Taxonomy" id="2710591"/>
    <lineage>
        <taxon>Bacteria</taxon>
        <taxon>Pseudomonadati</taxon>
        <taxon>Pseudomonadota</taxon>
        <taxon>Gammaproteobacteria</taxon>
        <taxon>Pseudomonadales</taxon>
        <taxon>Pseudomonadaceae</taxon>
        <taxon>Pseudomonas</taxon>
    </lineage>
</organism>
<keyword evidence="3" id="KW-1185">Reference proteome</keyword>
<sequence>MIRLMLSAAALLLSVSAFGAEPGSGEQQDKRLVPAQINFVVPKAPQDIPEVYIDGYIHRPTVEAFRQSGFLRDRQVGFVYFNSHGGDLIAAMELGQLIRERGFSTRVGTWNGPNTNPSPGYCESACPFSFAGGVFRLMDGVSKMGVHQFFKASGIAGDTDIATGQITSTLLANHLSNLGIDLRLLEVAGKAGPAEMNYLTPLEAYEIDLVNAGSLPATWTIRGEHGLVYLMGEQTKITGTGRIGMSCNANSGVSMAAFYKAWYDTSLLGMMDSLALTVDNKSFAVRNAKVGPSLKNGFSYITFDPTPEQLAAFRSGRTVGFSYEKAGTDLKARFTVDVNDAQGMIDSFAQLCTGARPTFVEKI</sequence>
<accession>A0ABS2C0H1</accession>
<feature type="chain" id="PRO_5046620712" evidence="1">
    <location>
        <begin position="20"/>
        <end position="363"/>
    </location>
</feature>
<dbReference type="SUPFAM" id="SSF52096">
    <property type="entry name" value="ClpP/crotonase"/>
    <property type="match status" value="1"/>
</dbReference>
<dbReference type="EMBL" id="JACOPV010000008">
    <property type="protein sequence ID" value="MBM5458539.1"/>
    <property type="molecule type" value="Genomic_DNA"/>
</dbReference>
<dbReference type="Gene3D" id="3.90.226.10">
    <property type="entry name" value="2-enoyl-CoA Hydratase, Chain A, domain 1"/>
    <property type="match status" value="1"/>
</dbReference>
<proteinExistence type="predicted"/>
<dbReference type="InterPro" id="IPR029045">
    <property type="entry name" value="ClpP/crotonase-like_dom_sf"/>
</dbReference>
<keyword evidence="1" id="KW-0732">Signal</keyword>
<name>A0ABS2C0H1_9PSED</name>
<dbReference type="Proteomes" id="UP000745663">
    <property type="component" value="Unassembled WGS sequence"/>
</dbReference>
<dbReference type="RefSeq" id="WP_203584480.1">
    <property type="nucleotide sequence ID" value="NZ_JACOPV010000008.1"/>
</dbReference>
<protein>
    <submittedName>
        <fullName evidence="2">Uncharacterized protein</fullName>
    </submittedName>
</protein>
<reference evidence="2 3" key="1">
    <citation type="submission" date="2020-08" db="EMBL/GenBank/DDBJ databases">
        <title>Description of novel Pseudomonas species.</title>
        <authorList>
            <person name="Duman M."/>
            <person name="Mulet M."/>
            <person name="Altun S."/>
            <person name="Saticioglu I.B."/>
            <person name="Lalucat J."/>
            <person name="Garcia-Valdes E."/>
        </authorList>
    </citation>
    <scope>NUCLEOTIDE SEQUENCE [LARGE SCALE GENOMIC DNA]</scope>
    <source>
        <strain evidence="2 3">P66</strain>
    </source>
</reference>
<evidence type="ECO:0000256" key="1">
    <source>
        <dbReference type="SAM" id="SignalP"/>
    </source>
</evidence>